<keyword evidence="2 5" id="KW-0238">DNA-binding</keyword>
<dbReference type="Pfam" id="PF00356">
    <property type="entry name" value="LacI"/>
    <property type="match status" value="1"/>
</dbReference>
<keyword evidence="1" id="KW-0805">Transcription regulation</keyword>
<keyword evidence="6" id="KW-1185">Reference proteome</keyword>
<dbReference type="Gene3D" id="3.40.50.2300">
    <property type="match status" value="2"/>
</dbReference>
<comment type="caution">
    <text evidence="5">The sequence shown here is derived from an EMBL/GenBank/DDBJ whole genome shotgun (WGS) entry which is preliminary data.</text>
</comment>
<dbReference type="RefSeq" id="WP_344751917.1">
    <property type="nucleotide sequence ID" value="NZ_BAABBW010000001.1"/>
</dbReference>
<dbReference type="PROSITE" id="PS50932">
    <property type="entry name" value="HTH_LACI_2"/>
    <property type="match status" value="1"/>
</dbReference>
<dbReference type="PANTHER" id="PTHR30146">
    <property type="entry name" value="LACI-RELATED TRANSCRIPTIONAL REPRESSOR"/>
    <property type="match status" value="1"/>
</dbReference>
<dbReference type="InterPro" id="IPR010982">
    <property type="entry name" value="Lambda_DNA-bd_dom_sf"/>
</dbReference>
<dbReference type="CDD" id="cd06267">
    <property type="entry name" value="PBP1_LacI_sugar_binding-like"/>
    <property type="match status" value="1"/>
</dbReference>
<keyword evidence="3" id="KW-0804">Transcription</keyword>
<dbReference type="Proteomes" id="UP001501079">
    <property type="component" value="Unassembled WGS sequence"/>
</dbReference>
<dbReference type="Gene3D" id="1.10.260.40">
    <property type="entry name" value="lambda repressor-like DNA-binding domains"/>
    <property type="match status" value="1"/>
</dbReference>
<evidence type="ECO:0000259" key="4">
    <source>
        <dbReference type="PROSITE" id="PS50932"/>
    </source>
</evidence>
<dbReference type="EMBL" id="BAABBW010000001">
    <property type="protein sequence ID" value="GAA4170063.1"/>
    <property type="molecule type" value="Genomic_DNA"/>
</dbReference>
<dbReference type="SUPFAM" id="SSF47413">
    <property type="entry name" value="lambda repressor-like DNA-binding domains"/>
    <property type="match status" value="1"/>
</dbReference>
<feature type="domain" description="HTH lacI-type" evidence="4">
    <location>
        <begin position="6"/>
        <end position="60"/>
    </location>
</feature>
<accession>A0ABP7ZTE3</accession>
<protein>
    <submittedName>
        <fullName evidence="5">LacI family DNA-binding transcriptional regulator</fullName>
    </submittedName>
</protein>
<dbReference type="Pfam" id="PF13377">
    <property type="entry name" value="Peripla_BP_3"/>
    <property type="match status" value="1"/>
</dbReference>
<evidence type="ECO:0000256" key="2">
    <source>
        <dbReference type="ARBA" id="ARBA00023125"/>
    </source>
</evidence>
<name>A0ABP7ZTE3_9MICO</name>
<evidence type="ECO:0000256" key="1">
    <source>
        <dbReference type="ARBA" id="ARBA00023015"/>
    </source>
</evidence>
<dbReference type="CDD" id="cd01392">
    <property type="entry name" value="HTH_LacI"/>
    <property type="match status" value="1"/>
</dbReference>
<organism evidence="5 6">
    <name type="scientific">Gryllotalpicola koreensis</name>
    <dbReference type="NCBI Taxonomy" id="993086"/>
    <lineage>
        <taxon>Bacteria</taxon>
        <taxon>Bacillati</taxon>
        <taxon>Actinomycetota</taxon>
        <taxon>Actinomycetes</taxon>
        <taxon>Micrococcales</taxon>
        <taxon>Microbacteriaceae</taxon>
        <taxon>Gryllotalpicola</taxon>
    </lineage>
</organism>
<dbReference type="GO" id="GO:0003677">
    <property type="term" value="F:DNA binding"/>
    <property type="evidence" value="ECO:0007669"/>
    <property type="project" value="UniProtKB-KW"/>
</dbReference>
<evidence type="ECO:0000313" key="5">
    <source>
        <dbReference type="EMBL" id="GAA4170063.1"/>
    </source>
</evidence>
<evidence type="ECO:0000313" key="6">
    <source>
        <dbReference type="Proteomes" id="UP001501079"/>
    </source>
</evidence>
<sequence length="341" mass="36198">MAARRVTIIDVARRAGVAVSSVSSALNGRPGVSESTRERIVQVANELGFVPSLRAKSLSGRRAFTVGLVVHRDPDVLELDPFFGGFIAGIEEAIDPRGYALVLQVGARGDEVHQRYRKLAADRRVDGVFMVDLEVDDPLIALVQELQVPAVAVNSGDDSPLPAVRQDANAGIRETVQHLAALGHRRVAYVGGRPHLLHSLQRENAWRAALAESGLTPGPVVTGDFTYLGGAAAAATLLALPDPPTAVMCANDLSAIGFITQAESMGIDVPGKVSVAGFDDIQFGTYVRPALTTVRTTPRELGRESGRMLIDLIETGEVDDVTVPDARLVVRDSTAPVPPGR</sequence>
<proteinExistence type="predicted"/>
<dbReference type="PANTHER" id="PTHR30146:SF155">
    <property type="entry name" value="ALANINE RACEMASE"/>
    <property type="match status" value="1"/>
</dbReference>
<reference evidence="6" key="1">
    <citation type="journal article" date="2019" name="Int. J. Syst. Evol. Microbiol.">
        <title>The Global Catalogue of Microorganisms (GCM) 10K type strain sequencing project: providing services to taxonomists for standard genome sequencing and annotation.</title>
        <authorList>
            <consortium name="The Broad Institute Genomics Platform"/>
            <consortium name="The Broad Institute Genome Sequencing Center for Infectious Disease"/>
            <person name="Wu L."/>
            <person name="Ma J."/>
        </authorList>
    </citation>
    <scope>NUCLEOTIDE SEQUENCE [LARGE SCALE GENOMIC DNA]</scope>
    <source>
        <strain evidence="6">JCM 17591</strain>
    </source>
</reference>
<dbReference type="SUPFAM" id="SSF53822">
    <property type="entry name" value="Periplasmic binding protein-like I"/>
    <property type="match status" value="1"/>
</dbReference>
<gene>
    <name evidence="5" type="ORF">GCM10022287_07330</name>
</gene>
<dbReference type="InterPro" id="IPR046335">
    <property type="entry name" value="LacI/GalR-like_sensor"/>
</dbReference>
<dbReference type="SMART" id="SM00354">
    <property type="entry name" value="HTH_LACI"/>
    <property type="match status" value="1"/>
</dbReference>
<dbReference type="InterPro" id="IPR000843">
    <property type="entry name" value="HTH_LacI"/>
</dbReference>
<dbReference type="InterPro" id="IPR028082">
    <property type="entry name" value="Peripla_BP_I"/>
</dbReference>
<evidence type="ECO:0000256" key="3">
    <source>
        <dbReference type="ARBA" id="ARBA00023163"/>
    </source>
</evidence>